<keyword evidence="2" id="KW-0812">Transmembrane</keyword>
<accession>A0ABP1S798</accession>
<evidence type="ECO:0000256" key="2">
    <source>
        <dbReference type="SAM" id="Phobius"/>
    </source>
</evidence>
<evidence type="ECO:0000313" key="3">
    <source>
        <dbReference type="EMBL" id="CAL8145889.1"/>
    </source>
</evidence>
<name>A0ABP1S798_9HEXA</name>
<evidence type="ECO:0008006" key="5">
    <source>
        <dbReference type="Google" id="ProtNLM"/>
    </source>
</evidence>
<protein>
    <recommendedName>
        <fullName evidence="5">FMRFamide receptor</fullName>
    </recommendedName>
</protein>
<dbReference type="Proteomes" id="UP001642540">
    <property type="component" value="Unassembled WGS sequence"/>
</dbReference>
<keyword evidence="2" id="KW-0472">Membrane</keyword>
<feature type="transmembrane region" description="Helical" evidence="2">
    <location>
        <begin position="65"/>
        <end position="90"/>
    </location>
</feature>
<reference evidence="3 4" key="1">
    <citation type="submission" date="2024-08" db="EMBL/GenBank/DDBJ databases">
        <authorList>
            <person name="Cucini C."/>
            <person name="Frati F."/>
        </authorList>
    </citation>
    <scope>NUCLEOTIDE SEQUENCE [LARGE SCALE GENOMIC DNA]</scope>
</reference>
<feature type="region of interest" description="Disordered" evidence="1">
    <location>
        <begin position="148"/>
        <end position="178"/>
    </location>
</feature>
<evidence type="ECO:0000256" key="1">
    <source>
        <dbReference type="SAM" id="MobiDB-lite"/>
    </source>
</evidence>
<gene>
    <name evidence="3" type="ORF">ODALV1_LOCUS30633</name>
</gene>
<keyword evidence="4" id="KW-1185">Reference proteome</keyword>
<dbReference type="EMBL" id="CAXLJM020000164">
    <property type="protein sequence ID" value="CAL8145889.1"/>
    <property type="molecule type" value="Genomic_DNA"/>
</dbReference>
<keyword evidence="2" id="KW-1133">Transmembrane helix</keyword>
<evidence type="ECO:0000313" key="4">
    <source>
        <dbReference type="Proteomes" id="UP001642540"/>
    </source>
</evidence>
<organism evidence="3 4">
    <name type="scientific">Orchesella dallaii</name>
    <dbReference type="NCBI Taxonomy" id="48710"/>
    <lineage>
        <taxon>Eukaryota</taxon>
        <taxon>Metazoa</taxon>
        <taxon>Ecdysozoa</taxon>
        <taxon>Arthropoda</taxon>
        <taxon>Hexapoda</taxon>
        <taxon>Collembola</taxon>
        <taxon>Entomobryomorpha</taxon>
        <taxon>Entomobryoidea</taxon>
        <taxon>Orchesellidae</taxon>
        <taxon>Orchesellinae</taxon>
        <taxon>Orchesella</taxon>
    </lineage>
</organism>
<comment type="caution">
    <text evidence="3">The sequence shown here is derived from an EMBL/GenBank/DDBJ whole genome shotgun (WGS) entry which is preliminary data.</text>
</comment>
<proteinExistence type="predicted"/>
<sequence>MAQRGRFVLGYNFLNENAMQFEVNEENYDENNTLLLSNFTTNSTFFQNISNISLPIDMVFNGGHVLAIVLYTLQLIVSAIGNVYVFSVILRESGRKRIFWTANRCCMVECESGDEETSHDLPRASSTLPGLNNSGDCREEGRIPCEMREENSSSAAIPMRDTSVIGSPRSDNKSGSDPIAVGGQCEYVESPGIPTVSMNVGNYCV</sequence>